<dbReference type="EMBL" id="MLQL01000106">
    <property type="protein sequence ID" value="OQE09656.1"/>
    <property type="molecule type" value="Genomic_DNA"/>
</dbReference>
<dbReference type="Gene3D" id="4.10.240.10">
    <property type="entry name" value="Zn(2)-C6 fungal-type DNA-binding domain"/>
    <property type="match status" value="1"/>
</dbReference>
<comment type="caution">
    <text evidence="7">The sequence shown here is derived from an EMBL/GenBank/DDBJ whole genome shotgun (WGS) entry which is preliminary data.</text>
</comment>
<dbReference type="Proteomes" id="UP000191342">
    <property type="component" value="Unassembled WGS sequence"/>
</dbReference>
<dbReference type="Pfam" id="PF00172">
    <property type="entry name" value="Zn_clus"/>
    <property type="match status" value="1"/>
</dbReference>
<accession>A0A1V6S708</accession>
<reference evidence="8" key="1">
    <citation type="journal article" date="2017" name="Nat. Microbiol.">
        <title>Global analysis of biosynthetic gene clusters reveals vast potential of secondary metabolite production in Penicillium species.</title>
        <authorList>
            <person name="Nielsen J.C."/>
            <person name="Grijseels S."/>
            <person name="Prigent S."/>
            <person name="Ji B."/>
            <person name="Dainat J."/>
            <person name="Nielsen K.F."/>
            <person name="Frisvad J.C."/>
            <person name="Workman M."/>
            <person name="Nielsen J."/>
        </authorList>
    </citation>
    <scope>NUCLEOTIDE SEQUENCE [LARGE SCALE GENOMIC DNA]</scope>
    <source>
        <strain evidence="8">IBT 14082</strain>
    </source>
</reference>
<dbReference type="GO" id="GO:0008270">
    <property type="term" value="F:zinc ion binding"/>
    <property type="evidence" value="ECO:0007669"/>
    <property type="project" value="InterPro"/>
</dbReference>
<evidence type="ECO:0000256" key="1">
    <source>
        <dbReference type="ARBA" id="ARBA00004123"/>
    </source>
</evidence>
<dbReference type="InterPro" id="IPR021858">
    <property type="entry name" value="Fun_TF"/>
</dbReference>
<dbReference type="GO" id="GO:0000976">
    <property type="term" value="F:transcription cis-regulatory region binding"/>
    <property type="evidence" value="ECO:0007669"/>
    <property type="project" value="TreeGrafter"/>
</dbReference>
<organism evidence="7 8">
    <name type="scientific">Penicillium flavigenum</name>
    <dbReference type="NCBI Taxonomy" id="254877"/>
    <lineage>
        <taxon>Eukaryota</taxon>
        <taxon>Fungi</taxon>
        <taxon>Dikarya</taxon>
        <taxon>Ascomycota</taxon>
        <taxon>Pezizomycotina</taxon>
        <taxon>Eurotiomycetes</taxon>
        <taxon>Eurotiomycetidae</taxon>
        <taxon>Eurotiales</taxon>
        <taxon>Aspergillaceae</taxon>
        <taxon>Penicillium</taxon>
    </lineage>
</organism>
<evidence type="ECO:0000259" key="6">
    <source>
        <dbReference type="PROSITE" id="PS50048"/>
    </source>
</evidence>
<dbReference type="InterPro" id="IPR036864">
    <property type="entry name" value="Zn2-C6_fun-type_DNA-bd_sf"/>
</dbReference>
<dbReference type="STRING" id="254877.A0A1V6S708"/>
<keyword evidence="2" id="KW-0805">Transcription regulation</keyword>
<dbReference type="SMART" id="SM00066">
    <property type="entry name" value="GAL4"/>
    <property type="match status" value="1"/>
</dbReference>
<dbReference type="AlphaFoldDB" id="A0A1V6S708"/>
<name>A0A1V6S708_9EURO</name>
<evidence type="ECO:0000313" key="8">
    <source>
        <dbReference type="Proteomes" id="UP000191342"/>
    </source>
</evidence>
<evidence type="ECO:0000256" key="5">
    <source>
        <dbReference type="ARBA" id="ARBA00023242"/>
    </source>
</evidence>
<keyword evidence="4" id="KW-0804">Transcription</keyword>
<gene>
    <name evidence="7" type="ORF">PENFLA_c106G10326</name>
</gene>
<evidence type="ECO:0000256" key="4">
    <source>
        <dbReference type="ARBA" id="ARBA00023163"/>
    </source>
</evidence>
<evidence type="ECO:0000313" key="7">
    <source>
        <dbReference type="EMBL" id="OQE09656.1"/>
    </source>
</evidence>
<dbReference type="PANTHER" id="PTHR37534">
    <property type="entry name" value="TRANSCRIPTIONAL ACTIVATOR PROTEIN UGA3"/>
    <property type="match status" value="1"/>
</dbReference>
<evidence type="ECO:0000256" key="2">
    <source>
        <dbReference type="ARBA" id="ARBA00023015"/>
    </source>
</evidence>
<dbReference type="Pfam" id="PF11951">
    <property type="entry name" value="Fungal_trans_2"/>
    <property type="match status" value="1"/>
</dbReference>
<dbReference type="GO" id="GO:0005634">
    <property type="term" value="C:nucleus"/>
    <property type="evidence" value="ECO:0007669"/>
    <property type="project" value="UniProtKB-SubCell"/>
</dbReference>
<dbReference type="PANTHER" id="PTHR37534:SF7">
    <property type="entry name" value="TRANSCRIPTIONAL ACTIVATOR PROTEIN UGA3"/>
    <property type="match status" value="1"/>
</dbReference>
<sequence>MVTRTPGACMGCIRSKRKCDHRLPRCTNCIKRDIPCHKKQFKQWKLLDWPQLNETSERRSSPSLTEPEAESAQLDITEASPPFIYSPPLSHPLSIFLPDYNGVPDRIFLWQYFVERSSHIFQCWGESIETTTRDPLSTLLPAMAAFDGTLRSAALAFSAHYFRLDKPDGAARISSIDLFTEAIKGLVSSKDDVSPTSDSFLAQLAAILLLYRVDSHSSPSLLCLARSAVSCITTTNAQGIKQDSRYRALLALLAWTDICTYSSVTPQPTLTVQDDFPLTFSKQCEEHSNFSPDFDSWITHPIYAFSRNLISPLLCMSRLVQARRLNHPWTDDLEARACSLEVDLLTAYEENLDLTTRTTSNDPTPLLHANTAMFAVSSIMFYTRLRDTPLTASFIRHQVARVLAETACIDSSSVTSRAAIFPLFIAGCEAVDYTSRTAVKERLGSFVHYLGCPLQPMFDQLENIWRVRDAAPGLTWLEWTSQRKLL</sequence>
<keyword evidence="8" id="KW-1185">Reference proteome</keyword>
<dbReference type="PROSITE" id="PS50048">
    <property type="entry name" value="ZN2_CY6_FUNGAL_2"/>
    <property type="match status" value="1"/>
</dbReference>
<protein>
    <recommendedName>
        <fullName evidence="6">Zn(2)-C6 fungal-type domain-containing protein</fullName>
    </recommendedName>
</protein>
<evidence type="ECO:0000256" key="3">
    <source>
        <dbReference type="ARBA" id="ARBA00023125"/>
    </source>
</evidence>
<dbReference type="GO" id="GO:0000981">
    <property type="term" value="F:DNA-binding transcription factor activity, RNA polymerase II-specific"/>
    <property type="evidence" value="ECO:0007669"/>
    <property type="project" value="InterPro"/>
</dbReference>
<feature type="domain" description="Zn(2)-C6 fungal-type" evidence="6">
    <location>
        <begin position="8"/>
        <end position="36"/>
    </location>
</feature>
<keyword evidence="5" id="KW-0539">Nucleus</keyword>
<dbReference type="InterPro" id="IPR001138">
    <property type="entry name" value="Zn2Cys6_DnaBD"/>
</dbReference>
<dbReference type="OrthoDB" id="5089701at2759"/>
<comment type="subcellular location">
    <subcellularLocation>
        <location evidence="1">Nucleus</location>
    </subcellularLocation>
</comment>
<dbReference type="CDD" id="cd00067">
    <property type="entry name" value="GAL4"/>
    <property type="match status" value="1"/>
</dbReference>
<proteinExistence type="predicted"/>
<dbReference type="GO" id="GO:0045944">
    <property type="term" value="P:positive regulation of transcription by RNA polymerase II"/>
    <property type="evidence" value="ECO:0007669"/>
    <property type="project" value="TreeGrafter"/>
</dbReference>
<keyword evidence="3" id="KW-0238">DNA-binding</keyword>
<dbReference type="SUPFAM" id="SSF57701">
    <property type="entry name" value="Zn2/Cys6 DNA-binding domain"/>
    <property type="match status" value="1"/>
</dbReference>